<dbReference type="PANTHER" id="PTHR33112:SF16">
    <property type="entry name" value="HETEROKARYON INCOMPATIBILITY DOMAIN-CONTAINING PROTEIN"/>
    <property type="match status" value="1"/>
</dbReference>
<accession>A0A084B2X0</accession>
<dbReference type="OrthoDB" id="5362512at2759"/>
<protein>
    <recommendedName>
        <fullName evidence="1">Heterokaryon incompatibility domain-containing protein</fullName>
    </recommendedName>
</protein>
<dbReference type="Proteomes" id="UP000028045">
    <property type="component" value="Unassembled WGS sequence"/>
</dbReference>
<evidence type="ECO:0000313" key="2">
    <source>
        <dbReference type="EMBL" id="KEY71899.1"/>
    </source>
</evidence>
<dbReference type="EMBL" id="KL648129">
    <property type="protein sequence ID" value="KEY71899.1"/>
    <property type="molecule type" value="Genomic_DNA"/>
</dbReference>
<organism evidence="2 3">
    <name type="scientific">Stachybotrys chartarum (strain CBS 109288 / IBT 7711)</name>
    <name type="common">Toxic black mold</name>
    <name type="synonym">Stilbospora chartarum</name>
    <dbReference type="NCBI Taxonomy" id="1280523"/>
    <lineage>
        <taxon>Eukaryota</taxon>
        <taxon>Fungi</taxon>
        <taxon>Dikarya</taxon>
        <taxon>Ascomycota</taxon>
        <taxon>Pezizomycotina</taxon>
        <taxon>Sordariomycetes</taxon>
        <taxon>Hypocreomycetidae</taxon>
        <taxon>Hypocreales</taxon>
        <taxon>Stachybotryaceae</taxon>
        <taxon>Stachybotrys</taxon>
    </lineage>
</organism>
<evidence type="ECO:0000313" key="3">
    <source>
        <dbReference type="Proteomes" id="UP000028045"/>
    </source>
</evidence>
<evidence type="ECO:0000259" key="1">
    <source>
        <dbReference type="Pfam" id="PF06985"/>
    </source>
</evidence>
<dbReference type="PANTHER" id="PTHR33112">
    <property type="entry name" value="DOMAIN PROTEIN, PUTATIVE-RELATED"/>
    <property type="match status" value="1"/>
</dbReference>
<dbReference type="AlphaFoldDB" id="A0A084B2X0"/>
<feature type="domain" description="Heterokaryon incompatibility" evidence="1">
    <location>
        <begin position="2"/>
        <end position="68"/>
    </location>
</feature>
<gene>
    <name evidence="2" type="ORF">S7711_09817</name>
</gene>
<proteinExistence type="predicted"/>
<reference evidence="2 3" key="1">
    <citation type="journal article" date="2014" name="BMC Genomics">
        <title>Comparative genome sequencing reveals chemotype-specific gene clusters in the toxigenic black mold Stachybotrys.</title>
        <authorList>
            <person name="Semeiks J."/>
            <person name="Borek D."/>
            <person name="Otwinowski Z."/>
            <person name="Grishin N.V."/>
        </authorList>
    </citation>
    <scope>NUCLEOTIDE SEQUENCE [LARGE SCALE GENOMIC DNA]</scope>
    <source>
        <strain evidence="3">CBS 109288 / IBT 7711</strain>
    </source>
</reference>
<sequence>MDAAKKLGIDYLWIVSLCIIQDLPDDWGLEASLMSQIYYNCYCTICNEVSDAENGQKNMVRALREEKEYIWHLSKGILLDRGWCFQERESSPRILHYTPSKVFWDCRAFKASEDWPTRDVSRDLKLDRGRSSNDSRDYGRFIDRIVAKDAPDQLTMFEDKMPAVARLAPLIAWKRTWFNGPPTRRTPPAVKPASNAPSWSWASIDGGISFNDLTNDLRIDLSNVRHHFSDGSSKCLAVIHGYKVDSQASDPFLRILSAELSIYALLATCFVQGSEINAALSCILALQYGWPR</sequence>
<dbReference type="HOGENOM" id="CLU_953674_0_0_1"/>
<dbReference type="Pfam" id="PF06985">
    <property type="entry name" value="HET"/>
    <property type="match status" value="1"/>
</dbReference>
<name>A0A084B2X0_STACB</name>
<keyword evidence="3" id="KW-1185">Reference proteome</keyword>
<dbReference type="InterPro" id="IPR010730">
    <property type="entry name" value="HET"/>
</dbReference>